<keyword evidence="2" id="KW-1185">Reference proteome</keyword>
<accession>A0A846HLA0</accession>
<reference evidence="1 2" key="1">
    <citation type="journal article" date="2015" name="Genome Announc.">
        <title>Draft Genome Sequence of Cyanobacterium Hassallia byssoidea Strain VB512170, Isolated from Monuments in India.</title>
        <authorList>
            <person name="Singh D."/>
            <person name="Chandrababunaidu M.M."/>
            <person name="Panda A."/>
            <person name="Sen D."/>
            <person name="Bhattacharyya S."/>
            <person name="Adhikary S.P."/>
            <person name="Tripathy S."/>
        </authorList>
    </citation>
    <scope>NUCLEOTIDE SEQUENCE [LARGE SCALE GENOMIC DNA]</scope>
    <source>
        <strain evidence="1 2">VB512170</strain>
    </source>
</reference>
<evidence type="ECO:0000313" key="2">
    <source>
        <dbReference type="Proteomes" id="UP000031549"/>
    </source>
</evidence>
<comment type="caution">
    <text evidence="1">The sequence shown here is derived from an EMBL/GenBank/DDBJ whole genome shotgun (WGS) entry which is preliminary data.</text>
</comment>
<proteinExistence type="predicted"/>
<organism evidence="1 2">
    <name type="scientific">Hassallia byssoidea VB512170</name>
    <dbReference type="NCBI Taxonomy" id="1304833"/>
    <lineage>
        <taxon>Bacteria</taxon>
        <taxon>Bacillati</taxon>
        <taxon>Cyanobacteriota</taxon>
        <taxon>Cyanophyceae</taxon>
        <taxon>Nostocales</taxon>
        <taxon>Tolypothrichaceae</taxon>
        <taxon>Hassallia</taxon>
    </lineage>
</organism>
<dbReference type="EMBL" id="JTCM02000178">
    <property type="protein sequence ID" value="NEU77328.1"/>
    <property type="molecule type" value="Genomic_DNA"/>
</dbReference>
<gene>
    <name evidence="1" type="ORF">PI95_033830</name>
</gene>
<evidence type="ECO:0000313" key="1">
    <source>
        <dbReference type="EMBL" id="NEU77328.1"/>
    </source>
</evidence>
<protein>
    <submittedName>
        <fullName evidence="1">Uncharacterized protein</fullName>
    </submittedName>
</protein>
<dbReference type="RefSeq" id="WP_163519444.1">
    <property type="nucleotide sequence ID" value="NZ_JTCM02000178.1"/>
</dbReference>
<dbReference type="AlphaFoldDB" id="A0A846HLA0"/>
<sequence length="45" mass="4788">MVTTLSAIATNIKAFITNVKAMPTAGCAYATFVFAVVRIRRAIAL</sequence>
<name>A0A846HLA0_9CYAN</name>
<dbReference type="Proteomes" id="UP000031549">
    <property type="component" value="Unassembled WGS sequence"/>
</dbReference>